<dbReference type="GO" id="GO:0030295">
    <property type="term" value="F:protein kinase activator activity"/>
    <property type="evidence" value="ECO:0007669"/>
    <property type="project" value="TreeGrafter"/>
</dbReference>
<dbReference type="Gene3D" id="1.10.287.130">
    <property type="match status" value="1"/>
</dbReference>
<dbReference type="PROSITE" id="PS50109">
    <property type="entry name" value="HIS_KIN"/>
    <property type="match status" value="1"/>
</dbReference>
<keyword evidence="11" id="KW-1185">Reference proteome</keyword>
<dbReference type="PANTHER" id="PTHR42878">
    <property type="entry name" value="TWO-COMPONENT HISTIDINE KINASE"/>
    <property type="match status" value="1"/>
</dbReference>
<dbReference type="EC" id="2.7.13.3" evidence="3"/>
<proteinExistence type="predicted"/>
<protein>
    <recommendedName>
        <fullName evidence="3">histidine kinase</fullName>
        <ecNumber evidence="3">2.7.13.3</ecNumber>
    </recommendedName>
</protein>
<dbReference type="Gene3D" id="3.30.450.20">
    <property type="entry name" value="PAS domain"/>
    <property type="match status" value="1"/>
</dbReference>
<dbReference type="SMART" id="SM00388">
    <property type="entry name" value="HisKA"/>
    <property type="match status" value="1"/>
</dbReference>
<accession>A0A839SVQ1</accession>
<dbReference type="Gene3D" id="6.10.340.10">
    <property type="match status" value="1"/>
</dbReference>
<evidence type="ECO:0000313" key="11">
    <source>
        <dbReference type="Proteomes" id="UP000581135"/>
    </source>
</evidence>
<dbReference type="CDD" id="cd00082">
    <property type="entry name" value="HisKA"/>
    <property type="match status" value="1"/>
</dbReference>
<dbReference type="PANTHER" id="PTHR42878:SF15">
    <property type="entry name" value="BACTERIOPHYTOCHROME"/>
    <property type="match status" value="1"/>
</dbReference>
<evidence type="ECO:0000256" key="3">
    <source>
        <dbReference type="ARBA" id="ARBA00012438"/>
    </source>
</evidence>
<dbReference type="InterPro" id="IPR005467">
    <property type="entry name" value="His_kinase_dom"/>
</dbReference>
<keyword evidence="6 10" id="KW-0418">Kinase</keyword>
<feature type="transmembrane region" description="Helical" evidence="7">
    <location>
        <begin position="297"/>
        <end position="319"/>
    </location>
</feature>
<evidence type="ECO:0000256" key="1">
    <source>
        <dbReference type="ARBA" id="ARBA00000085"/>
    </source>
</evidence>
<dbReference type="SMART" id="SM00387">
    <property type="entry name" value="HATPase_c"/>
    <property type="match status" value="1"/>
</dbReference>
<dbReference type="GO" id="GO:0016020">
    <property type="term" value="C:membrane"/>
    <property type="evidence" value="ECO:0007669"/>
    <property type="project" value="UniProtKB-SubCell"/>
</dbReference>
<dbReference type="CDD" id="cd12914">
    <property type="entry name" value="PDC1_DGC_like"/>
    <property type="match status" value="1"/>
</dbReference>
<dbReference type="Pfam" id="PF02518">
    <property type="entry name" value="HATPase_c"/>
    <property type="match status" value="1"/>
</dbReference>
<dbReference type="SUPFAM" id="SSF47384">
    <property type="entry name" value="Homodimeric domain of signal transducing histidine kinase"/>
    <property type="match status" value="1"/>
</dbReference>
<comment type="subcellular location">
    <subcellularLocation>
        <location evidence="2">Membrane</location>
    </subcellularLocation>
</comment>
<dbReference type="AlphaFoldDB" id="A0A839SVQ1"/>
<evidence type="ECO:0000313" key="10">
    <source>
        <dbReference type="EMBL" id="MBB3066877.1"/>
    </source>
</evidence>
<organism evidence="10 11">
    <name type="scientific">Limibacillus halophilus</name>
    <dbReference type="NCBI Taxonomy" id="1579333"/>
    <lineage>
        <taxon>Bacteria</taxon>
        <taxon>Pseudomonadati</taxon>
        <taxon>Pseudomonadota</taxon>
        <taxon>Alphaproteobacteria</taxon>
        <taxon>Rhodospirillales</taxon>
        <taxon>Rhodovibrionaceae</taxon>
        <taxon>Limibacillus</taxon>
    </lineage>
</organism>
<dbReference type="SUPFAM" id="SSF55874">
    <property type="entry name" value="ATPase domain of HSP90 chaperone/DNA topoisomerase II/histidine kinase"/>
    <property type="match status" value="1"/>
</dbReference>
<evidence type="ECO:0000256" key="4">
    <source>
        <dbReference type="ARBA" id="ARBA00022553"/>
    </source>
</evidence>
<dbReference type="InterPro" id="IPR036097">
    <property type="entry name" value="HisK_dim/P_sf"/>
</dbReference>
<dbReference type="InterPro" id="IPR004358">
    <property type="entry name" value="Sig_transdc_His_kin-like_C"/>
</dbReference>
<dbReference type="Proteomes" id="UP000581135">
    <property type="component" value="Unassembled WGS sequence"/>
</dbReference>
<dbReference type="Pfam" id="PF00512">
    <property type="entry name" value="HisKA"/>
    <property type="match status" value="1"/>
</dbReference>
<evidence type="ECO:0000256" key="6">
    <source>
        <dbReference type="ARBA" id="ARBA00022777"/>
    </source>
</evidence>
<keyword evidence="4" id="KW-0597">Phosphoprotein</keyword>
<evidence type="ECO:0000259" key="8">
    <source>
        <dbReference type="PROSITE" id="PS50109"/>
    </source>
</evidence>
<dbReference type="EMBL" id="JACHXA010000011">
    <property type="protein sequence ID" value="MBB3066877.1"/>
    <property type="molecule type" value="Genomic_DNA"/>
</dbReference>
<keyword evidence="5" id="KW-0808">Transferase</keyword>
<evidence type="ECO:0000256" key="5">
    <source>
        <dbReference type="ARBA" id="ARBA00022679"/>
    </source>
</evidence>
<reference evidence="10 11" key="1">
    <citation type="submission" date="2020-08" db="EMBL/GenBank/DDBJ databases">
        <title>Genomic Encyclopedia of Type Strains, Phase III (KMG-III): the genomes of soil and plant-associated and newly described type strains.</title>
        <authorList>
            <person name="Whitman W."/>
        </authorList>
    </citation>
    <scope>NUCLEOTIDE SEQUENCE [LARGE SCALE GENOMIC DNA]</scope>
    <source>
        <strain evidence="10 11">CECT 8803</strain>
    </source>
</reference>
<dbReference type="Gene3D" id="3.30.565.10">
    <property type="entry name" value="Histidine kinase-like ATPase, C-terminal domain"/>
    <property type="match status" value="1"/>
</dbReference>
<feature type="transmembrane region" description="Helical" evidence="7">
    <location>
        <begin position="31"/>
        <end position="51"/>
    </location>
</feature>
<keyword evidence="7" id="KW-0472">Membrane</keyword>
<dbReference type="FunFam" id="3.30.565.10:FF:000006">
    <property type="entry name" value="Sensor histidine kinase WalK"/>
    <property type="match status" value="1"/>
</dbReference>
<keyword evidence="7" id="KW-1133">Transmembrane helix</keyword>
<dbReference type="PROSITE" id="PS50885">
    <property type="entry name" value="HAMP"/>
    <property type="match status" value="1"/>
</dbReference>
<dbReference type="GO" id="GO:0000156">
    <property type="term" value="F:phosphorelay response regulator activity"/>
    <property type="evidence" value="ECO:0007669"/>
    <property type="project" value="TreeGrafter"/>
</dbReference>
<feature type="domain" description="HAMP" evidence="9">
    <location>
        <begin position="321"/>
        <end position="374"/>
    </location>
</feature>
<dbReference type="GO" id="GO:0007234">
    <property type="term" value="P:osmosensory signaling via phosphorelay pathway"/>
    <property type="evidence" value="ECO:0007669"/>
    <property type="project" value="TreeGrafter"/>
</dbReference>
<evidence type="ECO:0000256" key="2">
    <source>
        <dbReference type="ARBA" id="ARBA00004370"/>
    </source>
</evidence>
<dbReference type="InterPro" id="IPR050351">
    <property type="entry name" value="BphY/WalK/GraS-like"/>
</dbReference>
<dbReference type="RefSeq" id="WP_183417701.1">
    <property type="nucleotide sequence ID" value="NZ_JACHXA010000011.1"/>
</dbReference>
<evidence type="ECO:0000259" key="9">
    <source>
        <dbReference type="PROSITE" id="PS50885"/>
    </source>
</evidence>
<dbReference type="InterPro" id="IPR003660">
    <property type="entry name" value="HAMP_dom"/>
</dbReference>
<dbReference type="InterPro" id="IPR003661">
    <property type="entry name" value="HisK_dim/P_dom"/>
</dbReference>
<comment type="caution">
    <text evidence="10">The sequence shown here is derived from an EMBL/GenBank/DDBJ whole genome shotgun (WGS) entry which is preliminary data.</text>
</comment>
<dbReference type="InterPro" id="IPR036890">
    <property type="entry name" value="HATPase_C_sf"/>
</dbReference>
<feature type="domain" description="Histidine kinase" evidence="8">
    <location>
        <begin position="396"/>
        <end position="610"/>
    </location>
</feature>
<name>A0A839SVQ1_9PROT</name>
<gene>
    <name evidence="10" type="ORF">FHR98_003188</name>
</gene>
<sequence>MTSLAQAADQSGAKRVEVGRRTQKLWSLRGFAAALSLTLVLPGALIAYLAIDSYRNREIQRAFDQVDRIQTLIAEAHQQWATSGRDTLALIRNRVAGTDVETCSSILSDSASVILGFGTIIRADRDGIFECGSDGPVKPVDISDRDYFKEAVSTGKFAVGRYIFGRISQKPFLPMALPIFDEQNQISGLLITGKEPTWIEQRLSDRNLPEGTRVSIVDRSGKVFVRAGSITNAEADMSDDQMIVEMVETLDPVHMHQRADGTQWIMAHAAISSVAPDVFIVVEVPASSLLSSIRGDFLRWTGLILVIAVLAAVTVFYLIDHLLSQPLRDLGRSLTAVAKGKLAAPVALKSSFLEIDVLSRQVSLMIKSLLKRNKQNAEMTDVLVRSNSELEQFAQIASHDLQEPLRKISAFGSLIEKRYASALDEEGKQYLSFMIGGAIRSQALIQELLAYSRIGRELAPFDAIDLNEVLKAALADVEMAANEARAKIEVCELPTIIGNANLLGRLFQNLLMNSLKYRSKTRDLEIRITQETRDGEVTIAVSDNGIGFAQDQADNAFLPFRRLVGKSQADGTGMGLAICRKIVERHGGRISATAALEQGATFQIVLPLSQPYGVGEEANA</sequence>
<evidence type="ECO:0000256" key="7">
    <source>
        <dbReference type="SAM" id="Phobius"/>
    </source>
</evidence>
<keyword evidence="7" id="KW-0812">Transmembrane</keyword>
<dbReference type="InterPro" id="IPR003594">
    <property type="entry name" value="HATPase_dom"/>
</dbReference>
<dbReference type="PRINTS" id="PR00344">
    <property type="entry name" value="BCTRLSENSOR"/>
</dbReference>
<comment type="catalytic activity">
    <reaction evidence="1">
        <text>ATP + protein L-histidine = ADP + protein N-phospho-L-histidine.</text>
        <dbReference type="EC" id="2.7.13.3"/>
    </reaction>
</comment>
<dbReference type="GO" id="GO:0000155">
    <property type="term" value="F:phosphorelay sensor kinase activity"/>
    <property type="evidence" value="ECO:0007669"/>
    <property type="project" value="InterPro"/>
</dbReference>